<dbReference type="AlphaFoldDB" id="A0A5B7I6M4"/>
<reference evidence="1 2" key="1">
    <citation type="submission" date="2019-05" db="EMBL/GenBank/DDBJ databases">
        <title>Another draft genome of Portunus trituberculatus and its Hox gene families provides insights of decapod evolution.</title>
        <authorList>
            <person name="Jeong J.-H."/>
            <person name="Song I."/>
            <person name="Kim S."/>
            <person name="Choi T."/>
            <person name="Kim D."/>
            <person name="Ryu S."/>
            <person name="Kim W."/>
        </authorList>
    </citation>
    <scope>NUCLEOTIDE SEQUENCE [LARGE SCALE GENOMIC DNA]</scope>
    <source>
        <tissue evidence="1">Muscle</tissue>
    </source>
</reference>
<name>A0A5B7I6M4_PORTR</name>
<evidence type="ECO:0000313" key="2">
    <source>
        <dbReference type="Proteomes" id="UP000324222"/>
    </source>
</evidence>
<gene>
    <name evidence="1" type="ORF">E2C01_070877</name>
</gene>
<evidence type="ECO:0000313" key="1">
    <source>
        <dbReference type="EMBL" id="MPC76464.1"/>
    </source>
</evidence>
<dbReference type="Proteomes" id="UP000324222">
    <property type="component" value="Unassembled WGS sequence"/>
</dbReference>
<proteinExistence type="predicted"/>
<organism evidence="1 2">
    <name type="scientific">Portunus trituberculatus</name>
    <name type="common">Swimming crab</name>
    <name type="synonym">Neptunus trituberculatus</name>
    <dbReference type="NCBI Taxonomy" id="210409"/>
    <lineage>
        <taxon>Eukaryota</taxon>
        <taxon>Metazoa</taxon>
        <taxon>Ecdysozoa</taxon>
        <taxon>Arthropoda</taxon>
        <taxon>Crustacea</taxon>
        <taxon>Multicrustacea</taxon>
        <taxon>Malacostraca</taxon>
        <taxon>Eumalacostraca</taxon>
        <taxon>Eucarida</taxon>
        <taxon>Decapoda</taxon>
        <taxon>Pleocyemata</taxon>
        <taxon>Brachyura</taxon>
        <taxon>Eubrachyura</taxon>
        <taxon>Portunoidea</taxon>
        <taxon>Portunidae</taxon>
        <taxon>Portuninae</taxon>
        <taxon>Portunus</taxon>
    </lineage>
</organism>
<accession>A0A5B7I6M4</accession>
<sequence>MACGRKALTEQPGSERASATYEYTQVECSAMCENILITVARVYNERQHHSGVQGAVPRLGGSGV</sequence>
<dbReference type="EMBL" id="VSRR010043433">
    <property type="protein sequence ID" value="MPC76464.1"/>
    <property type="molecule type" value="Genomic_DNA"/>
</dbReference>
<keyword evidence="2" id="KW-1185">Reference proteome</keyword>
<protein>
    <submittedName>
        <fullName evidence="1">Uncharacterized protein</fullName>
    </submittedName>
</protein>
<comment type="caution">
    <text evidence="1">The sequence shown here is derived from an EMBL/GenBank/DDBJ whole genome shotgun (WGS) entry which is preliminary data.</text>
</comment>